<evidence type="ECO:0000256" key="10">
    <source>
        <dbReference type="ARBA" id="ARBA00022837"/>
    </source>
</evidence>
<dbReference type="EC" id="3.1.1.116" evidence="16"/>
<dbReference type="CDD" id="cd00519">
    <property type="entry name" value="Lipase_3"/>
    <property type="match status" value="1"/>
</dbReference>
<dbReference type="InterPro" id="IPR013083">
    <property type="entry name" value="Znf_RING/FYVE/PHD"/>
</dbReference>
<keyword evidence="3" id="KW-1003">Cell membrane</keyword>
<dbReference type="GO" id="GO:0008270">
    <property type="term" value="F:zinc ion binding"/>
    <property type="evidence" value="ECO:0007669"/>
    <property type="project" value="UniProtKB-KW"/>
</dbReference>
<evidence type="ECO:0000256" key="2">
    <source>
        <dbReference type="ARBA" id="ARBA00004651"/>
    </source>
</evidence>
<keyword evidence="7 17" id="KW-0863">Zinc-finger</keyword>
<keyword evidence="4" id="KW-0597">Phosphoprotein</keyword>
<dbReference type="SUPFAM" id="SSF53474">
    <property type="entry name" value="alpha/beta-Hydrolases"/>
    <property type="match status" value="1"/>
</dbReference>
<dbReference type="InterPro" id="IPR052214">
    <property type="entry name" value="DAG_Lipase-Related"/>
</dbReference>
<dbReference type="InterPro" id="IPR017455">
    <property type="entry name" value="Znf_FYVE-rel"/>
</dbReference>
<dbReference type="SUPFAM" id="SSF57903">
    <property type="entry name" value="FYVE/PHD zinc finger"/>
    <property type="match status" value="2"/>
</dbReference>
<evidence type="ECO:0000256" key="16">
    <source>
        <dbReference type="ARBA" id="ARBA00026104"/>
    </source>
</evidence>
<keyword evidence="11" id="KW-0442">Lipid degradation</keyword>
<accession>A0A024GKJ6</accession>
<dbReference type="InterPro" id="IPR029058">
    <property type="entry name" value="AB_hydrolase_fold"/>
</dbReference>
<evidence type="ECO:0000256" key="13">
    <source>
        <dbReference type="ARBA" id="ARBA00023098"/>
    </source>
</evidence>
<evidence type="ECO:0000256" key="5">
    <source>
        <dbReference type="ARBA" id="ARBA00022692"/>
    </source>
</evidence>
<dbReference type="Gene3D" id="3.30.40.10">
    <property type="entry name" value="Zinc/RING finger domain, C3HC4 (zinc finger)"/>
    <property type="match status" value="2"/>
</dbReference>
<comment type="subcellular location">
    <subcellularLocation>
        <location evidence="2">Cell membrane</location>
        <topology evidence="2">Multi-pass membrane protein</topology>
    </subcellularLocation>
</comment>
<evidence type="ECO:0000256" key="4">
    <source>
        <dbReference type="ARBA" id="ARBA00022553"/>
    </source>
</evidence>
<sequence length="923" mass="103028">MEIIENQRWYPILGWSSRLSANDPPQWSTSERAATKAPDNFPDYDWHIFNSEDYDEEGWLYSASFTDPFAEMKNNSVVRSRVWIGQLKDTIGYQGQDEKTDMEISSSITVPKNDEKCESMKNADTIKLNDSRPTSTESPSATLKGDLPGKGFLKSAFSLPGSVLGIAGQSIREVSMLAFDSAHAVTSAALHSDTPAVSRLSVSMNTAASKASSPLSIRFSHLSDTERSLVRCCEKADQRLVSPPEAVVSKSCQACKLNFGIHRFQYQCGHCNASFCRDDLPETRVLKVFNQTVASRVCKNCALLLDKKVDQEHTQWRCQRVEDFLHGELIPYTSNQQDTTLDKLWRAAGGALAAAKAAPIGATAKFAVVSADFVRKHGRAGLLGFILRNEFLQSFATLKGLIGDIDDLGFQDAALGTYYFMAMNRGDRGANPDAEKQAHADCPHVSDELLHHLLRYAPLALHAIYETDVMDIQRLCRLQKFSLIYAHIQDQDVRHPSFALVGNKEQNVAVVLIRGSKSVQDLLTDIQAHPEDFKLESVEQGSCTEESMEDDSTCKPRGFVDSFAHNGMLNAALWIRERIVPSLRILHQKGYKLVLSGHSLGAGCAALLAVMLQKDFKDLECFAYAVPACVNLHIANSSVTFVHSIVLRDDFVPRAKASNIIKLVEKLKEFSGCWRDSASEDLEAIKDRVKTLWAPRRRAWAQAQAAQQRGRVTAVTNNSLSDQVQTDSEKLDKGRSIEWSLTRNNLIDEFENASVSPSSTVAALKDEKKVEEELHNVLQVDPKELYIPGNVIHIYFCRGIYEAVLVDRQCWALSHIPVFQNMLSDHLGRNYLSALRIVRDSRRIDPKLPEWVPFGTKTRCMCCDAPFTWNSTSSSEAQQNRDQHNCQRCGALVCDGCSSKRKSIPEFGINDSVRVCDCCFYEL</sequence>
<dbReference type="GO" id="GO:0016042">
    <property type="term" value="P:lipid catabolic process"/>
    <property type="evidence" value="ECO:0007669"/>
    <property type="project" value="UniProtKB-KW"/>
</dbReference>
<keyword evidence="5" id="KW-0812">Transmembrane</keyword>
<evidence type="ECO:0000256" key="6">
    <source>
        <dbReference type="ARBA" id="ARBA00022723"/>
    </source>
</evidence>
<dbReference type="InterPro" id="IPR011011">
    <property type="entry name" value="Znf_FYVE_PHD"/>
</dbReference>
<evidence type="ECO:0000256" key="9">
    <source>
        <dbReference type="ARBA" id="ARBA00022833"/>
    </source>
</evidence>
<gene>
    <name evidence="19" type="ORF">BN9_079950</name>
</gene>
<evidence type="ECO:0000259" key="18">
    <source>
        <dbReference type="PROSITE" id="PS50178"/>
    </source>
</evidence>
<keyword evidence="14" id="KW-0472">Membrane</keyword>
<dbReference type="Gene3D" id="3.40.50.1820">
    <property type="entry name" value="alpha/beta hydrolase"/>
    <property type="match status" value="1"/>
</dbReference>
<evidence type="ECO:0000256" key="15">
    <source>
        <dbReference type="ARBA" id="ARBA00024531"/>
    </source>
</evidence>
<dbReference type="InterPro" id="IPR000306">
    <property type="entry name" value="Znf_FYVE"/>
</dbReference>
<dbReference type="GO" id="GO:0016298">
    <property type="term" value="F:lipase activity"/>
    <property type="evidence" value="ECO:0007669"/>
    <property type="project" value="TreeGrafter"/>
</dbReference>
<evidence type="ECO:0000313" key="19">
    <source>
        <dbReference type="EMBL" id="CCI47039.1"/>
    </source>
</evidence>
<evidence type="ECO:0000256" key="11">
    <source>
        <dbReference type="ARBA" id="ARBA00022963"/>
    </source>
</evidence>
<protein>
    <recommendedName>
        <fullName evidence="16">sn-1-specific diacylglycerol lipase</fullName>
        <ecNumber evidence="16">3.1.1.116</ecNumber>
    </recommendedName>
</protein>
<dbReference type="PROSITE" id="PS50178">
    <property type="entry name" value="ZF_FYVE"/>
    <property type="match status" value="1"/>
</dbReference>
<comment type="cofactor">
    <cofactor evidence="1">
        <name>Ca(2+)</name>
        <dbReference type="ChEBI" id="CHEBI:29108"/>
    </cofactor>
</comment>
<evidence type="ECO:0000313" key="20">
    <source>
        <dbReference type="Proteomes" id="UP000053237"/>
    </source>
</evidence>
<dbReference type="InterPro" id="IPR002921">
    <property type="entry name" value="Fungal_lipase-type"/>
</dbReference>
<dbReference type="OrthoDB" id="70570at2759"/>
<reference evidence="19 20" key="1">
    <citation type="submission" date="2012-05" db="EMBL/GenBank/DDBJ databases">
        <title>Recombination and specialization in a pathogen metapopulation.</title>
        <authorList>
            <person name="Gardiner A."/>
            <person name="Kemen E."/>
            <person name="Schultz-Larsen T."/>
            <person name="MacLean D."/>
            <person name="Van Oosterhout C."/>
            <person name="Jones J.D.G."/>
        </authorList>
    </citation>
    <scope>NUCLEOTIDE SEQUENCE [LARGE SCALE GENOMIC DNA]</scope>
    <source>
        <strain evidence="19 20">Ac Nc2</strain>
    </source>
</reference>
<comment type="catalytic activity">
    <reaction evidence="15">
        <text>a 1,2-diacyl-sn-glycerol + H2O = a 2-acylglycerol + a fatty acid + H(+)</text>
        <dbReference type="Rhea" id="RHEA:33275"/>
        <dbReference type="ChEBI" id="CHEBI:15377"/>
        <dbReference type="ChEBI" id="CHEBI:15378"/>
        <dbReference type="ChEBI" id="CHEBI:17389"/>
        <dbReference type="ChEBI" id="CHEBI:17815"/>
        <dbReference type="ChEBI" id="CHEBI:28868"/>
        <dbReference type="EC" id="3.1.1.116"/>
    </reaction>
    <physiologicalReaction direction="left-to-right" evidence="15">
        <dbReference type="Rhea" id="RHEA:33276"/>
    </physiologicalReaction>
</comment>
<dbReference type="Pfam" id="PF01363">
    <property type="entry name" value="FYVE"/>
    <property type="match status" value="1"/>
</dbReference>
<dbReference type="CDD" id="cd00065">
    <property type="entry name" value="FYVE_like_SF"/>
    <property type="match status" value="1"/>
</dbReference>
<name>A0A024GKJ6_9STRA</name>
<evidence type="ECO:0000256" key="14">
    <source>
        <dbReference type="ARBA" id="ARBA00023136"/>
    </source>
</evidence>
<evidence type="ECO:0000256" key="8">
    <source>
        <dbReference type="ARBA" id="ARBA00022801"/>
    </source>
</evidence>
<organism evidence="19 20">
    <name type="scientific">Albugo candida</name>
    <dbReference type="NCBI Taxonomy" id="65357"/>
    <lineage>
        <taxon>Eukaryota</taxon>
        <taxon>Sar</taxon>
        <taxon>Stramenopiles</taxon>
        <taxon>Oomycota</taxon>
        <taxon>Peronosporomycetes</taxon>
        <taxon>Albuginales</taxon>
        <taxon>Albuginaceae</taxon>
        <taxon>Albugo</taxon>
    </lineage>
</organism>
<dbReference type="AlphaFoldDB" id="A0A024GKJ6"/>
<keyword evidence="10" id="KW-0106">Calcium</keyword>
<keyword evidence="6" id="KW-0479">Metal-binding</keyword>
<comment type="caution">
    <text evidence="19">The sequence shown here is derived from an EMBL/GenBank/DDBJ whole genome shotgun (WGS) entry which is preliminary data.</text>
</comment>
<keyword evidence="13" id="KW-0443">Lipid metabolism</keyword>
<evidence type="ECO:0000256" key="7">
    <source>
        <dbReference type="ARBA" id="ARBA00022771"/>
    </source>
</evidence>
<dbReference type="GO" id="GO:0005886">
    <property type="term" value="C:plasma membrane"/>
    <property type="evidence" value="ECO:0007669"/>
    <property type="project" value="UniProtKB-SubCell"/>
</dbReference>
<dbReference type="Pfam" id="PF01764">
    <property type="entry name" value="Lipase_3"/>
    <property type="match status" value="1"/>
</dbReference>
<dbReference type="PANTHER" id="PTHR45792">
    <property type="entry name" value="DIACYLGLYCEROL LIPASE HOMOLOG-RELATED"/>
    <property type="match status" value="1"/>
</dbReference>
<evidence type="ECO:0000256" key="3">
    <source>
        <dbReference type="ARBA" id="ARBA00022475"/>
    </source>
</evidence>
<feature type="domain" description="FYVE-type" evidence="18">
    <location>
        <begin position="854"/>
        <end position="923"/>
    </location>
</feature>
<dbReference type="SMART" id="SM00064">
    <property type="entry name" value="FYVE"/>
    <property type="match status" value="1"/>
</dbReference>
<evidence type="ECO:0000256" key="12">
    <source>
        <dbReference type="ARBA" id="ARBA00022989"/>
    </source>
</evidence>
<evidence type="ECO:0000256" key="17">
    <source>
        <dbReference type="PROSITE-ProRule" id="PRU00091"/>
    </source>
</evidence>
<dbReference type="EMBL" id="CAIX01000148">
    <property type="protein sequence ID" value="CCI47039.1"/>
    <property type="molecule type" value="Genomic_DNA"/>
</dbReference>
<proteinExistence type="predicted"/>
<keyword evidence="8" id="KW-0378">Hydrolase</keyword>
<dbReference type="InParanoid" id="A0A024GKJ6"/>
<dbReference type="PANTHER" id="PTHR45792:SF8">
    <property type="entry name" value="DIACYLGLYCEROL LIPASE-ALPHA"/>
    <property type="match status" value="1"/>
</dbReference>
<evidence type="ECO:0000256" key="1">
    <source>
        <dbReference type="ARBA" id="ARBA00001913"/>
    </source>
</evidence>
<dbReference type="Proteomes" id="UP000053237">
    <property type="component" value="Unassembled WGS sequence"/>
</dbReference>
<keyword evidence="9" id="KW-0862">Zinc</keyword>
<keyword evidence="12" id="KW-1133">Transmembrane helix</keyword>
<keyword evidence="20" id="KW-1185">Reference proteome</keyword>